<feature type="transmembrane region" description="Helical" evidence="5">
    <location>
        <begin position="359"/>
        <end position="378"/>
    </location>
</feature>
<feature type="transmembrane region" description="Helical" evidence="5">
    <location>
        <begin position="124"/>
        <end position="140"/>
    </location>
</feature>
<evidence type="ECO:0000256" key="3">
    <source>
        <dbReference type="ARBA" id="ARBA00022989"/>
    </source>
</evidence>
<protein>
    <submittedName>
        <fullName evidence="6">Uncharacterized protein</fullName>
    </submittedName>
</protein>
<feature type="transmembrane region" description="Helical" evidence="5">
    <location>
        <begin position="390"/>
        <end position="409"/>
    </location>
</feature>
<gene>
    <name evidence="6" type="ORF">OTU49_003840</name>
</gene>
<dbReference type="Pfam" id="PF00083">
    <property type="entry name" value="Sugar_tr"/>
    <property type="match status" value="1"/>
</dbReference>
<evidence type="ECO:0000256" key="1">
    <source>
        <dbReference type="ARBA" id="ARBA00004141"/>
    </source>
</evidence>
<name>A0AAW0X226_CHEQU</name>
<feature type="transmembrane region" description="Helical" evidence="5">
    <location>
        <begin position="334"/>
        <end position="352"/>
    </location>
</feature>
<comment type="subcellular location">
    <subcellularLocation>
        <location evidence="1">Membrane</location>
        <topology evidence="1">Multi-pass membrane protein</topology>
    </subcellularLocation>
</comment>
<dbReference type="EMBL" id="JARKIK010000039">
    <property type="protein sequence ID" value="KAK8738386.1"/>
    <property type="molecule type" value="Genomic_DNA"/>
</dbReference>
<evidence type="ECO:0000256" key="4">
    <source>
        <dbReference type="ARBA" id="ARBA00023136"/>
    </source>
</evidence>
<dbReference type="GO" id="GO:0022857">
    <property type="term" value="F:transmembrane transporter activity"/>
    <property type="evidence" value="ECO:0007669"/>
    <property type="project" value="InterPro"/>
</dbReference>
<dbReference type="Proteomes" id="UP001445076">
    <property type="component" value="Unassembled WGS sequence"/>
</dbReference>
<comment type="caution">
    <text evidence="6">The sequence shown here is derived from an EMBL/GenBank/DDBJ whole genome shotgun (WGS) entry which is preliminary data.</text>
</comment>
<feature type="transmembrane region" description="Helical" evidence="5">
    <location>
        <begin position="146"/>
        <end position="169"/>
    </location>
</feature>
<proteinExistence type="predicted"/>
<reference evidence="6 7" key="1">
    <citation type="journal article" date="2024" name="BMC Genomics">
        <title>Genome assembly of redclaw crayfish (Cherax quadricarinatus) provides insights into its immune adaptation and hypoxia tolerance.</title>
        <authorList>
            <person name="Liu Z."/>
            <person name="Zheng J."/>
            <person name="Li H."/>
            <person name="Fang K."/>
            <person name="Wang S."/>
            <person name="He J."/>
            <person name="Zhou D."/>
            <person name="Weng S."/>
            <person name="Chi M."/>
            <person name="Gu Z."/>
            <person name="He J."/>
            <person name="Li F."/>
            <person name="Wang M."/>
        </authorList>
    </citation>
    <scope>NUCLEOTIDE SEQUENCE [LARGE SCALE GENOMIC DNA]</scope>
    <source>
        <strain evidence="6">ZL_2023a</strain>
    </source>
</reference>
<dbReference type="PANTHER" id="PTHR24064">
    <property type="entry name" value="SOLUTE CARRIER FAMILY 22 MEMBER"/>
    <property type="match status" value="1"/>
</dbReference>
<keyword evidence="7" id="KW-1185">Reference proteome</keyword>
<evidence type="ECO:0000256" key="2">
    <source>
        <dbReference type="ARBA" id="ARBA00022692"/>
    </source>
</evidence>
<accession>A0AAW0X226</accession>
<feature type="transmembrane region" description="Helical" evidence="5">
    <location>
        <begin position="421"/>
        <end position="439"/>
    </location>
</feature>
<dbReference type="AlphaFoldDB" id="A0AAW0X226"/>
<evidence type="ECO:0000313" key="6">
    <source>
        <dbReference type="EMBL" id="KAK8738386.1"/>
    </source>
</evidence>
<keyword evidence="2 5" id="KW-0812">Transmembrane</keyword>
<feature type="transmembrane region" description="Helical" evidence="5">
    <location>
        <begin position="298"/>
        <end position="322"/>
    </location>
</feature>
<feature type="transmembrane region" description="Helical" evidence="5">
    <location>
        <begin position="181"/>
        <end position="200"/>
    </location>
</feature>
<feature type="transmembrane region" description="Helical" evidence="5">
    <location>
        <begin position="459"/>
        <end position="476"/>
    </location>
</feature>
<keyword evidence="4 5" id="KW-0472">Membrane</keyword>
<dbReference type="SUPFAM" id="SSF103473">
    <property type="entry name" value="MFS general substrate transporter"/>
    <property type="match status" value="1"/>
</dbReference>
<organism evidence="6 7">
    <name type="scientific">Cherax quadricarinatus</name>
    <name type="common">Australian red claw crayfish</name>
    <dbReference type="NCBI Taxonomy" id="27406"/>
    <lineage>
        <taxon>Eukaryota</taxon>
        <taxon>Metazoa</taxon>
        <taxon>Ecdysozoa</taxon>
        <taxon>Arthropoda</taxon>
        <taxon>Crustacea</taxon>
        <taxon>Multicrustacea</taxon>
        <taxon>Malacostraca</taxon>
        <taxon>Eumalacostraca</taxon>
        <taxon>Eucarida</taxon>
        <taxon>Decapoda</taxon>
        <taxon>Pleocyemata</taxon>
        <taxon>Astacidea</taxon>
        <taxon>Parastacoidea</taxon>
        <taxon>Parastacidae</taxon>
        <taxon>Cherax</taxon>
    </lineage>
</organism>
<evidence type="ECO:0000313" key="7">
    <source>
        <dbReference type="Proteomes" id="UP001445076"/>
    </source>
</evidence>
<dbReference type="GO" id="GO:0016020">
    <property type="term" value="C:membrane"/>
    <property type="evidence" value="ECO:0007669"/>
    <property type="project" value="UniProtKB-SubCell"/>
</dbReference>
<dbReference type="InterPro" id="IPR036259">
    <property type="entry name" value="MFS_trans_sf"/>
</dbReference>
<sequence>MSTVTGLDGVLGYLGIPHPCVTVHLLLTLGMLILGLGSLEISTLLPIPLYSCWGNLTPSNLYGMCKNVELLPETRVDDNRMILECTHEKWQPYSFPGNVLVGMRVMIMLVAGLCMDVFGRRRSAVVWMGLYFVVSFARTFSPNAESVVFCVTLEGASAQATTIALLMLATEGSTQPECVRSVCLMMLGHAIGVGAGTPLIRTFIPSPIYSQMARSLPSLVFVVFIIMLPESARWSVCRGRIHEATVILKKSHHMSFDPTMKHKLTALHEEHKQSLAHYNCSGHVMRESLQPLFKCGRLFLVFIVFLLCGLALGCAASARQLFDPTPYNSFEDRQVAFGAIEFISLLLLGLAVTRLHVKWVLVSLMSALSVALLLTPVLKRALVVTCGGYVFFSCLGHACVVFASVWMSVGVIRLTPTHSRGFVLGTTFSMATLGHALVYLDIMSVFASYGMYLDAYAELGIWAIVTFVAGLLTLLLPRTPSSLPDTLSHIMQKPPQQEKFVAEDDYQNTHL</sequence>
<dbReference type="Gene3D" id="1.20.1250.20">
    <property type="entry name" value="MFS general substrate transporter like domains"/>
    <property type="match status" value="1"/>
</dbReference>
<dbReference type="InterPro" id="IPR005828">
    <property type="entry name" value="MFS_sugar_transport-like"/>
</dbReference>
<evidence type="ECO:0000256" key="5">
    <source>
        <dbReference type="SAM" id="Phobius"/>
    </source>
</evidence>
<keyword evidence="3 5" id="KW-1133">Transmembrane helix</keyword>
<feature type="transmembrane region" description="Helical" evidence="5">
    <location>
        <begin position="21"/>
        <end position="39"/>
    </location>
</feature>